<sequence>MAGNTDKAMREYLDALFEEQQVDTAEFDHEPVAKLLSQASAPVVETPPSEPAAIPEPLAAKTPAEEAPVEPTETDEALAPTEPVEQTIEQDSAVDDIEAAGTPPEDPMAEYQRDDFQALFFTVAGLTLAVPLKSLGQIHNLGKLNTLFGRPKWFKGVMTERGEQIQVVDTARWVMPEKLTEQRESEIEYQYVITLNDSSWGLACEDLVTSTPLQPQQVQWRKPGPNRRPWLAGVVREKMCALLDVPELITLLNNGLGHTKDVE</sequence>
<gene>
    <name evidence="3" type="ORF">CWI84_09225</name>
</gene>
<dbReference type="RefSeq" id="WP_126842307.1">
    <property type="nucleotide sequence ID" value="NZ_PIQH01000008.1"/>
</dbReference>
<protein>
    <submittedName>
        <fullName evidence="3">Chemotaxis protein CheW</fullName>
    </submittedName>
</protein>
<dbReference type="Pfam" id="PF01584">
    <property type="entry name" value="CheW"/>
    <property type="match status" value="1"/>
</dbReference>
<accession>A0A432ZPG9</accession>
<evidence type="ECO:0000313" key="3">
    <source>
        <dbReference type="EMBL" id="RUO79799.1"/>
    </source>
</evidence>
<evidence type="ECO:0000313" key="4">
    <source>
        <dbReference type="Proteomes" id="UP000287996"/>
    </source>
</evidence>
<dbReference type="PROSITE" id="PS50851">
    <property type="entry name" value="CHEW"/>
    <property type="match status" value="1"/>
</dbReference>
<proteinExistence type="predicted"/>
<dbReference type="OrthoDB" id="5565759at2"/>
<keyword evidence="4" id="KW-1185">Reference proteome</keyword>
<dbReference type="InterPro" id="IPR014506">
    <property type="entry name" value="UCP020479_CheW"/>
</dbReference>
<dbReference type="GO" id="GO:0006935">
    <property type="term" value="P:chemotaxis"/>
    <property type="evidence" value="ECO:0007669"/>
    <property type="project" value="InterPro"/>
</dbReference>
<organism evidence="3 4">
    <name type="scientific">Idiomarina tyrosinivorans</name>
    <dbReference type="NCBI Taxonomy" id="1445662"/>
    <lineage>
        <taxon>Bacteria</taxon>
        <taxon>Pseudomonadati</taxon>
        <taxon>Pseudomonadota</taxon>
        <taxon>Gammaproteobacteria</taxon>
        <taxon>Alteromonadales</taxon>
        <taxon>Idiomarinaceae</taxon>
        <taxon>Idiomarina</taxon>
    </lineage>
</organism>
<dbReference type="Gene3D" id="2.40.50.180">
    <property type="entry name" value="CheA-289, Domain 4"/>
    <property type="match status" value="1"/>
</dbReference>
<comment type="caution">
    <text evidence="3">The sequence shown here is derived from an EMBL/GenBank/DDBJ whole genome shotgun (WGS) entry which is preliminary data.</text>
</comment>
<reference evidence="3 4" key="1">
    <citation type="journal article" date="2011" name="Front. Microbiol.">
        <title>Genomic signatures of strain selection and enhancement in Bacillus atrophaeus var. globigii, a historical biowarfare simulant.</title>
        <authorList>
            <person name="Gibbons H.S."/>
            <person name="Broomall S.M."/>
            <person name="McNew L.A."/>
            <person name="Daligault H."/>
            <person name="Chapman C."/>
            <person name="Bruce D."/>
            <person name="Karavis M."/>
            <person name="Krepps M."/>
            <person name="McGregor P.A."/>
            <person name="Hong C."/>
            <person name="Park K.H."/>
            <person name="Akmal A."/>
            <person name="Feldman A."/>
            <person name="Lin J.S."/>
            <person name="Chang W.E."/>
            <person name="Higgs B.W."/>
            <person name="Demirev P."/>
            <person name="Lindquist J."/>
            <person name="Liem A."/>
            <person name="Fochler E."/>
            <person name="Read T.D."/>
            <person name="Tapia R."/>
            <person name="Johnson S."/>
            <person name="Bishop-Lilly K.A."/>
            <person name="Detter C."/>
            <person name="Han C."/>
            <person name="Sozhamannan S."/>
            <person name="Rosenzweig C.N."/>
            <person name="Skowronski E.W."/>
        </authorList>
    </citation>
    <scope>NUCLEOTIDE SEQUENCE [LARGE SCALE GENOMIC DNA]</scope>
    <source>
        <strain evidence="3 4">CC-PW-9</strain>
    </source>
</reference>
<dbReference type="Gene3D" id="2.30.30.40">
    <property type="entry name" value="SH3 Domains"/>
    <property type="match status" value="1"/>
</dbReference>
<feature type="compositionally biased region" description="Low complexity" evidence="1">
    <location>
        <begin position="59"/>
        <end position="71"/>
    </location>
</feature>
<dbReference type="SUPFAM" id="SSF50341">
    <property type="entry name" value="CheW-like"/>
    <property type="match status" value="1"/>
</dbReference>
<evidence type="ECO:0000256" key="1">
    <source>
        <dbReference type="SAM" id="MobiDB-lite"/>
    </source>
</evidence>
<dbReference type="InterPro" id="IPR036061">
    <property type="entry name" value="CheW-like_dom_sf"/>
</dbReference>
<dbReference type="PIRSF" id="PIRSF020479">
    <property type="entry name" value="UCP020479_CheW"/>
    <property type="match status" value="1"/>
</dbReference>
<dbReference type="Proteomes" id="UP000287996">
    <property type="component" value="Unassembled WGS sequence"/>
</dbReference>
<dbReference type="InterPro" id="IPR002545">
    <property type="entry name" value="CheW-lke_dom"/>
</dbReference>
<feature type="region of interest" description="Disordered" evidence="1">
    <location>
        <begin position="39"/>
        <end position="107"/>
    </location>
</feature>
<dbReference type="SMART" id="SM00260">
    <property type="entry name" value="CheW"/>
    <property type="match status" value="1"/>
</dbReference>
<dbReference type="EMBL" id="PIQH01000008">
    <property type="protein sequence ID" value="RUO79799.1"/>
    <property type="molecule type" value="Genomic_DNA"/>
</dbReference>
<feature type="domain" description="CheW-like" evidence="2">
    <location>
        <begin position="115"/>
        <end position="254"/>
    </location>
</feature>
<dbReference type="AlphaFoldDB" id="A0A432ZPG9"/>
<name>A0A432ZPG9_9GAMM</name>
<evidence type="ECO:0000259" key="2">
    <source>
        <dbReference type="PROSITE" id="PS50851"/>
    </source>
</evidence>
<dbReference type="GO" id="GO:0007165">
    <property type="term" value="P:signal transduction"/>
    <property type="evidence" value="ECO:0007669"/>
    <property type="project" value="InterPro"/>
</dbReference>